<feature type="compositionally biased region" description="Low complexity" evidence="10">
    <location>
        <begin position="23"/>
        <end position="40"/>
    </location>
</feature>
<keyword evidence="5" id="KW-0862">Zinc</keyword>
<evidence type="ECO:0000256" key="5">
    <source>
        <dbReference type="ARBA" id="ARBA00022833"/>
    </source>
</evidence>
<feature type="compositionally biased region" description="Polar residues" evidence="10">
    <location>
        <begin position="341"/>
        <end position="366"/>
    </location>
</feature>
<dbReference type="PANTHER" id="PTHR47427">
    <property type="entry name" value="PROTEIN STE12"/>
    <property type="match status" value="1"/>
</dbReference>
<feature type="compositionally biased region" description="Polar residues" evidence="10">
    <location>
        <begin position="243"/>
        <end position="262"/>
    </location>
</feature>
<feature type="compositionally biased region" description="Polar residues" evidence="10">
    <location>
        <begin position="435"/>
        <end position="446"/>
    </location>
</feature>
<keyword evidence="6" id="KW-0805">Transcription regulation</keyword>
<feature type="compositionally biased region" description="Low complexity" evidence="10">
    <location>
        <begin position="263"/>
        <end position="279"/>
    </location>
</feature>
<dbReference type="PROSITE" id="PS00028">
    <property type="entry name" value="ZINC_FINGER_C2H2_1"/>
    <property type="match status" value="2"/>
</dbReference>
<dbReference type="InterPro" id="IPR036236">
    <property type="entry name" value="Znf_C2H2_sf"/>
</dbReference>
<feature type="region of interest" description="Disordered" evidence="10">
    <location>
        <begin position="1"/>
        <end position="54"/>
    </location>
</feature>
<dbReference type="FunFam" id="3.30.160.60:FF:000125">
    <property type="entry name" value="Putative zinc finger protein 143"/>
    <property type="match status" value="1"/>
</dbReference>
<evidence type="ECO:0000313" key="13">
    <source>
        <dbReference type="Proteomes" id="UP001194580"/>
    </source>
</evidence>
<dbReference type="SUPFAM" id="SSF57667">
    <property type="entry name" value="beta-beta-alpha zinc fingers"/>
    <property type="match status" value="2"/>
</dbReference>
<evidence type="ECO:0000259" key="11">
    <source>
        <dbReference type="PROSITE" id="PS50157"/>
    </source>
</evidence>
<feature type="compositionally biased region" description="Basic and acidic residues" evidence="10">
    <location>
        <begin position="160"/>
        <end position="187"/>
    </location>
</feature>
<dbReference type="InterPro" id="IPR052127">
    <property type="entry name" value="STE12_transcription_factor"/>
</dbReference>
<protein>
    <recommendedName>
        <fullName evidence="11">C2H2-type domain-containing protein</fullName>
    </recommendedName>
</protein>
<dbReference type="PANTHER" id="PTHR47427:SF1">
    <property type="entry name" value="PROTEIN STE12"/>
    <property type="match status" value="1"/>
</dbReference>
<evidence type="ECO:0000256" key="7">
    <source>
        <dbReference type="ARBA" id="ARBA00023163"/>
    </source>
</evidence>
<feature type="non-terminal residue" evidence="12">
    <location>
        <position position="612"/>
    </location>
</feature>
<feature type="compositionally biased region" description="Low complexity" evidence="10">
    <location>
        <begin position="82"/>
        <end position="95"/>
    </location>
</feature>
<feature type="compositionally biased region" description="Low complexity" evidence="10">
    <location>
        <begin position="447"/>
        <end position="456"/>
    </location>
</feature>
<keyword evidence="2" id="KW-0479">Metal-binding</keyword>
<dbReference type="InterPro" id="IPR013087">
    <property type="entry name" value="Znf_C2H2_type"/>
</dbReference>
<evidence type="ECO:0000256" key="4">
    <source>
        <dbReference type="ARBA" id="ARBA00022771"/>
    </source>
</evidence>
<keyword evidence="7" id="KW-0804">Transcription</keyword>
<evidence type="ECO:0000313" key="12">
    <source>
        <dbReference type="EMBL" id="KAG0259560.1"/>
    </source>
</evidence>
<evidence type="ECO:0000256" key="3">
    <source>
        <dbReference type="ARBA" id="ARBA00022737"/>
    </source>
</evidence>
<feature type="compositionally biased region" description="Polar residues" evidence="10">
    <location>
        <begin position="190"/>
        <end position="209"/>
    </location>
</feature>
<evidence type="ECO:0000256" key="1">
    <source>
        <dbReference type="ARBA" id="ARBA00004123"/>
    </source>
</evidence>
<comment type="subcellular location">
    <subcellularLocation>
        <location evidence="1">Nucleus</location>
    </subcellularLocation>
</comment>
<feature type="compositionally biased region" description="Low complexity" evidence="10">
    <location>
        <begin position="464"/>
        <end position="487"/>
    </location>
</feature>
<dbReference type="SMART" id="SM00355">
    <property type="entry name" value="ZnF_C2H2"/>
    <property type="match status" value="2"/>
</dbReference>
<feature type="region of interest" description="Disordered" evidence="10">
    <location>
        <begin position="71"/>
        <end position="542"/>
    </location>
</feature>
<keyword evidence="3" id="KW-0677">Repeat</keyword>
<evidence type="ECO:0000256" key="6">
    <source>
        <dbReference type="ARBA" id="ARBA00023015"/>
    </source>
</evidence>
<keyword evidence="4 9" id="KW-0863">Zinc-finger</keyword>
<dbReference type="GO" id="GO:0008270">
    <property type="term" value="F:zinc ion binding"/>
    <property type="evidence" value="ECO:0007669"/>
    <property type="project" value="UniProtKB-KW"/>
</dbReference>
<reference evidence="12" key="1">
    <citation type="journal article" date="2020" name="Fungal Divers.">
        <title>Resolving the Mortierellaceae phylogeny through synthesis of multi-gene phylogenetics and phylogenomics.</title>
        <authorList>
            <person name="Vandepol N."/>
            <person name="Liber J."/>
            <person name="Desiro A."/>
            <person name="Na H."/>
            <person name="Kennedy M."/>
            <person name="Barry K."/>
            <person name="Grigoriev I.V."/>
            <person name="Miller A.N."/>
            <person name="O'Donnell K."/>
            <person name="Stajich J.E."/>
            <person name="Bonito G."/>
        </authorList>
    </citation>
    <scope>NUCLEOTIDE SEQUENCE</scope>
    <source>
        <strain evidence="12">NRRL 28262</strain>
    </source>
</reference>
<evidence type="ECO:0000256" key="2">
    <source>
        <dbReference type="ARBA" id="ARBA00022723"/>
    </source>
</evidence>
<dbReference type="GO" id="GO:1990526">
    <property type="term" value="C:Ste12p-Dig1p-Dig2p complex"/>
    <property type="evidence" value="ECO:0007669"/>
    <property type="project" value="TreeGrafter"/>
</dbReference>
<dbReference type="EMBL" id="JAAAIL010002181">
    <property type="protein sequence ID" value="KAG0259560.1"/>
    <property type="molecule type" value="Genomic_DNA"/>
</dbReference>
<organism evidence="12 13">
    <name type="scientific">Linnemannia exigua</name>
    <dbReference type="NCBI Taxonomy" id="604196"/>
    <lineage>
        <taxon>Eukaryota</taxon>
        <taxon>Fungi</taxon>
        <taxon>Fungi incertae sedis</taxon>
        <taxon>Mucoromycota</taxon>
        <taxon>Mortierellomycotina</taxon>
        <taxon>Mortierellomycetes</taxon>
        <taxon>Mortierellales</taxon>
        <taxon>Mortierellaceae</taxon>
        <taxon>Linnemannia</taxon>
    </lineage>
</organism>
<dbReference type="Pfam" id="PF00096">
    <property type="entry name" value="zf-C2H2"/>
    <property type="match status" value="1"/>
</dbReference>
<comment type="caution">
    <text evidence="12">The sequence shown here is derived from an EMBL/GenBank/DDBJ whole genome shotgun (WGS) entry which is preliminary data.</text>
</comment>
<dbReference type="Gene3D" id="3.30.160.60">
    <property type="entry name" value="Classic Zinc Finger"/>
    <property type="match status" value="2"/>
</dbReference>
<feature type="compositionally biased region" description="Low complexity" evidence="10">
    <location>
        <begin position="118"/>
        <end position="128"/>
    </location>
</feature>
<dbReference type="GO" id="GO:0005634">
    <property type="term" value="C:nucleus"/>
    <property type="evidence" value="ECO:0007669"/>
    <property type="project" value="UniProtKB-SubCell"/>
</dbReference>
<gene>
    <name evidence="12" type="ORF">BGZ95_004639</name>
</gene>
<evidence type="ECO:0000256" key="9">
    <source>
        <dbReference type="PROSITE-ProRule" id="PRU00042"/>
    </source>
</evidence>
<name>A0AAD4H1P8_9FUNG</name>
<accession>A0AAD4H1P8</accession>
<feature type="compositionally biased region" description="Gly residues" evidence="10">
    <location>
        <begin position="322"/>
        <end position="334"/>
    </location>
</feature>
<dbReference type="PROSITE" id="PS50157">
    <property type="entry name" value="ZINC_FINGER_C2H2_2"/>
    <property type="match status" value="2"/>
</dbReference>
<keyword evidence="8" id="KW-0539">Nucleus</keyword>
<feature type="compositionally biased region" description="Low complexity" evidence="10">
    <location>
        <begin position="301"/>
        <end position="321"/>
    </location>
</feature>
<evidence type="ECO:0000256" key="8">
    <source>
        <dbReference type="ARBA" id="ARBA00023242"/>
    </source>
</evidence>
<proteinExistence type="predicted"/>
<dbReference type="Proteomes" id="UP001194580">
    <property type="component" value="Unassembled WGS sequence"/>
</dbReference>
<sequence length="612" mass="67082">YGQQQHQQYHRRSPSSGMHPLDSPATPTSATTPTNSSFATGPATAKSGTVDGMSSILPKFDTIKLGLKSITNHHPEDLQQKQQYRPEQYYNQQQQEQRRFSNPGASDGDDDENVEIKSSGSLRPESSSPFPYRHHQQQQHQRQQLEHQHRYSSGSIHSGFKSEEDGDEQAHLPRRRSGSEDGGRHYEQSALASDSTVTGSERPNPNPNGESPVMAPHSTLNAHIGSEDEMEEEVSDRVPKFESLSSSLMGFPASISSHFTPTSGSGNNNNNSNIKGAGSLRQGSPVMRAAATDVQDGVEKSSSSSSQVDRQPSSSVAAVAHGAGGSNGAETGRGGRGHEYTSMSGSYQHLNGSVSPPRSNSDSYSGSVPMDEDGNPLHPQHRHFGYHYSQQPHHGQLHGGGVYAEYDRDRERVGGYPPSPHMHHHASASTSSSTFYQTGQQHYNGPSSSLSINNNSSHHHHHSQYPPYHPQQQQQYSMEDSGSYSHYSHSHHSHHDPHGMPPMPTTTTVSSHQSSQQASRSAGSSATGGGGRVRGMTSSAKNHCCPVSGCMKRFKRLEHLKRHTKTHTLERPFACSTAGCNKRFSRSDNLSQHIKTHQRQLMSKIHWKQRSM</sequence>
<dbReference type="GO" id="GO:0003700">
    <property type="term" value="F:DNA-binding transcription factor activity"/>
    <property type="evidence" value="ECO:0007669"/>
    <property type="project" value="TreeGrafter"/>
</dbReference>
<feature type="compositionally biased region" description="Low complexity" evidence="10">
    <location>
        <begin position="505"/>
        <end position="525"/>
    </location>
</feature>
<feature type="domain" description="C2H2-type" evidence="11">
    <location>
        <begin position="573"/>
        <end position="602"/>
    </location>
</feature>
<dbReference type="GO" id="GO:1990527">
    <property type="term" value="C:Tec1p-Ste12p-Dig1p complex"/>
    <property type="evidence" value="ECO:0007669"/>
    <property type="project" value="TreeGrafter"/>
</dbReference>
<keyword evidence="13" id="KW-1185">Reference proteome</keyword>
<feature type="domain" description="C2H2-type" evidence="11">
    <location>
        <begin position="543"/>
        <end position="572"/>
    </location>
</feature>
<evidence type="ECO:0000256" key="10">
    <source>
        <dbReference type="SAM" id="MobiDB-lite"/>
    </source>
</evidence>
<dbReference type="AlphaFoldDB" id="A0AAD4H1P8"/>